<dbReference type="GO" id="GO:0035869">
    <property type="term" value="C:ciliary transition zone"/>
    <property type="evidence" value="ECO:0007669"/>
    <property type="project" value="TreeGrafter"/>
</dbReference>
<dbReference type="InterPro" id="IPR058765">
    <property type="entry name" value="NPHP4_C2-like"/>
</dbReference>
<sequence length="1146" mass="128259">MADGWREVFERSRVVPPPSQTVRLAVESHFTQSHGFQLSLSRLTAAHLPQGEHDVTFQLRVTLFDRNHQHFFGKTWKSPPQRMKNNKISFNEVLYFHTSLRLPSAVVVLELVSLSPRPDGSQQALGRGFTVLELFTNRPEAQATDGDRRLNLHHGSPRSLLHPHLKDIIDSHLECMIKNHPALVSVMHLLPENVLISGNENIPGLAASPTGDALLKPHLLKMLPFTLNRLTVSLQPSLEKFESQLLQLINADCHNTKQPGPESALRTVVIQERRLHVGVHNGWCFLDKPQVVVLEPLASGARGRSDSTSKQSTLVRDSSATSSLPQTLGLRSSLELRLTNHQALAVVFQLECVFSAPIGRETMVRGMHKHTYTHSFLISSRSSLAHLYSAGFPDIMDCSGQVAEVLDPTEPVPFDPQREDTDPLQGNLLVFQFLAFTRIPTAGVGPDWPNNIYFTFQFYRFPPVTSQRLKLLTSDKVQLKASIPCVLASINKDGTVNSGSPGLQVQFRVDEGFLRPGEKRWFLRYLALHTMHIDIWDSDSLLLIGSTAIELKYMLRQGKSAVQALHEVEVLTTDYVGEDTPLTSADVGQRSILSPMTVLTIIRGRLHIRTGNIGCQVDPSRRRAADVMPSHSHIIIPREVTGGFRGGSLSSRNILQLNGKHFNPQPTESCQSRLATELNQLKPSEKHSKAEGIANMLSQAITTQHLLYASLGSAEYMEFVLKNPFNAPQTVTIHSDDPELSVITNTEEWGYFKALTKTPTPLEENMFHLEEGAPGPRVYLRPKESIHIPLKYQSFLCDHTMALQVHWRPKVDADGTVSNGQLIKPCFRNAEDGKPMAICQVNVEPTPHVVDQTFRLYHPELCFLKKAIRLPPWHDPTGSTVGDSHVRTHVSVRCSDPNIICQTRMLVPGEPQDVYLKVSGSPSPHIKMFFVMVFTDKWMAAPSQIWQIYVHFLERVDVSCVTGQRSCQSLVLRGKQAVRKVKCFSSHPQEIEVDPESVFVLPPAAVQELQLKVQPWRAGSRFLYVNAVDVENQRLVTAWLLCLNVHRPVLSKAFEVCVPGSGGRGSSRKITYTNPYSSSRTFLLRSDHPDLLQFKEDKFQIGGGESYTIGLRFAPSQSPGSVEILVYVNNLEEKTEETFCVKVNYS</sequence>
<dbReference type="InterPro" id="IPR058686">
    <property type="entry name" value="Ig_NPHP4_3rd"/>
</dbReference>
<feature type="domain" description="NPHP4 Ig-like" evidence="1">
    <location>
        <begin position="962"/>
        <end position="1045"/>
    </location>
</feature>
<dbReference type="Ensembl" id="ENSSLUT00000005801.1">
    <property type="protein sequence ID" value="ENSSLUP00000005651.1"/>
    <property type="gene ID" value="ENSSLUG00000002440.1"/>
</dbReference>
<dbReference type="InterPro" id="IPR029775">
    <property type="entry name" value="NPHP4"/>
</dbReference>
<evidence type="ECO:0000259" key="4">
    <source>
        <dbReference type="Pfam" id="PF26189"/>
    </source>
</evidence>
<dbReference type="Pfam" id="PF26187">
    <property type="entry name" value="Ig_NPHP4_4th"/>
    <property type="match status" value="1"/>
</dbReference>
<feature type="domain" description="NPHP4 Ig-like" evidence="5">
    <location>
        <begin position="703"/>
        <end position="847"/>
    </location>
</feature>
<accession>A0A8C9X5Z2</accession>
<name>A0A8C9X5Z2_SANLU</name>
<evidence type="ECO:0000313" key="7">
    <source>
        <dbReference type="Proteomes" id="UP000694568"/>
    </source>
</evidence>
<organism evidence="6 7">
    <name type="scientific">Sander lucioperca</name>
    <name type="common">Pike-perch</name>
    <name type="synonym">Perca lucioperca</name>
    <dbReference type="NCBI Taxonomy" id="283035"/>
    <lineage>
        <taxon>Eukaryota</taxon>
        <taxon>Metazoa</taxon>
        <taxon>Chordata</taxon>
        <taxon>Craniata</taxon>
        <taxon>Vertebrata</taxon>
        <taxon>Euteleostomi</taxon>
        <taxon>Actinopterygii</taxon>
        <taxon>Neopterygii</taxon>
        <taxon>Teleostei</taxon>
        <taxon>Neoteleostei</taxon>
        <taxon>Acanthomorphata</taxon>
        <taxon>Eupercaria</taxon>
        <taxon>Perciformes</taxon>
        <taxon>Percoidei</taxon>
        <taxon>Percidae</taxon>
        <taxon>Luciopercinae</taxon>
        <taxon>Sander</taxon>
    </lineage>
</organism>
<dbReference type="InterPro" id="IPR058688">
    <property type="entry name" value="Ig_NPHP4_2nd"/>
</dbReference>
<dbReference type="CDD" id="cd22239">
    <property type="entry name" value="NPHP4"/>
    <property type="match status" value="1"/>
</dbReference>
<dbReference type="GO" id="GO:0097546">
    <property type="term" value="C:ciliary base"/>
    <property type="evidence" value="ECO:0007669"/>
    <property type="project" value="TreeGrafter"/>
</dbReference>
<dbReference type="GO" id="GO:0097730">
    <property type="term" value="C:non-motile cilium"/>
    <property type="evidence" value="ECO:0007669"/>
    <property type="project" value="InterPro"/>
</dbReference>
<dbReference type="GO" id="GO:0036064">
    <property type="term" value="C:ciliary basal body"/>
    <property type="evidence" value="ECO:0007669"/>
    <property type="project" value="TreeGrafter"/>
</dbReference>
<keyword evidence="7" id="KW-1185">Reference proteome</keyword>
<evidence type="ECO:0000259" key="5">
    <source>
        <dbReference type="Pfam" id="PF26190"/>
    </source>
</evidence>
<evidence type="ECO:0000313" key="6">
    <source>
        <dbReference type="Ensembl" id="ENSSLUP00000005651.1"/>
    </source>
</evidence>
<dbReference type="InterPro" id="IPR058685">
    <property type="entry name" value="Ig_NPHP4_4th"/>
</dbReference>
<feature type="domain" description="NPHP4 Ig-like" evidence="3">
    <location>
        <begin position="1051"/>
        <end position="1145"/>
    </location>
</feature>
<gene>
    <name evidence="6" type="primary">nphp4</name>
</gene>
<evidence type="ECO:0000259" key="1">
    <source>
        <dbReference type="Pfam" id="PF26015"/>
    </source>
</evidence>
<dbReference type="Pfam" id="PF26189">
    <property type="entry name" value="Ig_NPHP4_2nd"/>
    <property type="match status" value="1"/>
</dbReference>
<evidence type="ECO:0000259" key="2">
    <source>
        <dbReference type="Pfam" id="PF26186"/>
    </source>
</evidence>
<protein>
    <submittedName>
        <fullName evidence="6">Nephrocystin 4</fullName>
    </submittedName>
</protein>
<dbReference type="GO" id="GO:0090090">
    <property type="term" value="P:negative regulation of canonical Wnt signaling pathway"/>
    <property type="evidence" value="ECO:0007669"/>
    <property type="project" value="InterPro"/>
</dbReference>
<reference evidence="6" key="1">
    <citation type="submission" date="2025-08" db="UniProtKB">
        <authorList>
            <consortium name="Ensembl"/>
        </authorList>
    </citation>
    <scope>IDENTIFICATION</scope>
</reference>
<proteinExistence type="predicted"/>
<reference evidence="6" key="2">
    <citation type="submission" date="2025-09" db="UniProtKB">
        <authorList>
            <consortium name="Ensembl"/>
        </authorList>
    </citation>
    <scope>IDENTIFICATION</scope>
</reference>
<dbReference type="GO" id="GO:1904491">
    <property type="term" value="P:protein localization to ciliary transition zone"/>
    <property type="evidence" value="ECO:0007669"/>
    <property type="project" value="TreeGrafter"/>
</dbReference>
<dbReference type="GeneTree" id="ENSGT00510000048827"/>
<dbReference type="PANTHER" id="PTHR31043">
    <property type="entry name" value="NEPHROCYSTIN-4"/>
    <property type="match status" value="1"/>
</dbReference>
<dbReference type="Pfam" id="PF26186">
    <property type="entry name" value="NPHP4_C2_3rd"/>
    <property type="match status" value="1"/>
</dbReference>
<evidence type="ECO:0000259" key="3">
    <source>
        <dbReference type="Pfam" id="PF26187"/>
    </source>
</evidence>
<dbReference type="AlphaFoldDB" id="A0A8C9X5Z2"/>
<dbReference type="Pfam" id="PF26015">
    <property type="entry name" value="Ig_NPH4_3rd"/>
    <property type="match status" value="1"/>
</dbReference>
<feature type="domain" description="NPHP4 Ig-like" evidence="4">
    <location>
        <begin position="854"/>
        <end position="951"/>
    </location>
</feature>
<dbReference type="Pfam" id="PF26190">
    <property type="entry name" value="Ig_NPHP4_1st"/>
    <property type="match status" value="1"/>
</dbReference>
<feature type="domain" description="NPHP4 C2-like" evidence="2">
    <location>
        <begin position="382"/>
        <end position="615"/>
    </location>
</feature>
<dbReference type="InterPro" id="IPR058687">
    <property type="entry name" value="Ig_NPHP4_1st"/>
</dbReference>
<dbReference type="PANTHER" id="PTHR31043:SF3">
    <property type="entry name" value="NEPHROCYSTIN-4"/>
    <property type="match status" value="1"/>
</dbReference>
<dbReference type="Proteomes" id="UP000694568">
    <property type="component" value="Unplaced"/>
</dbReference>